<name>A0A923MVV9_9BURK</name>
<feature type="transmembrane region" description="Helical" evidence="1">
    <location>
        <begin position="55"/>
        <end position="73"/>
    </location>
</feature>
<proteinExistence type="predicted"/>
<dbReference type="Pfam" id="PF01148">
    <property type="entry name" value="CTP_transf_1"/>
    <property type="match status" value="1"/>
</dbReference>
<evidence type="ECO:0000256" key="1">
    <source>
        <dbReference type="SAM" id="Phobius"/>
    </source>
</evidence>
<keyword evidence="1" id="KW-0812">Transmembrane</keyword>
<evidence type="ECO:0000313" key="2">
    <source>
        <dbReference type="EMBL" id="MBC5786031.1"/>
    </source>
</evidence>
<feature type="transmembrane region" description="Helical" evidence="1">
    <location>
        <begin position="14"/>
        <end position="35"/>
    </location>
</feature>
<dbReference type="PANTHER" id="PTHR43535">
    <property type="entry name" value="PHOSPHATIDATE CYTIDYLYLTRANSFERASE"/>
    <property type="match status" value="1"/>
</dbReference>
<protein>
    <submittedName>
        <fullName evidence="2">Phosphatidate cytidylyltransferase</fullName>
    </submittedName>
</protein>
<accession>A0A923MVV9</accession>
<dbReference type="AlphaFoldDB" id="A0A923MVV9"/>
<evidence type="ECO:0000313" key="3">
    <source>
        <dbReference type="Proteomes" id="UP000608513"/>
    </source>
</evidence>
<feature type="transmembrane region" description="Helical" evidence="1">
    <location>
        <begin position="108"/>
        <end position="125"/>
    </location>
</feature>
<feature type="transmembrane region" description="Helical" evidence="1">
    <location>
        <begin position="131"/>
        <end position="152"/>
    </location>
</feature>
<feature type="transmembrane region" description="Helical" evidence="1">
    <location>
        <begin position="261"/>
        <end position="281"/>
    </location>
</feature>
<dbReference type="RefSeq" id="WP_187078777.1">
    <property type="nucleotide sequence ID" value="NZ_JACORT010000014.1"/>
</dbReference>
<dbReference type="Proteomes" id="UP000608513">
    <property type="component" value="Unassembled WGS sequence"/>
</dbReference>
<feature type="transmembrane region" description="Helical" evidence="1">
    <location>
        <begin position="237"/>
        <end position="255"/>
    </location>
</feature>
<feature type="transmembrane region" description="Helical" evidence="1">
    <location>
        <begin position="196"/>
        <end position="216"/>
    </location>
</feature>
<dbReference type="EMBL" id="JACORT010000014">
    <property type="protein sequence ID" value="MBC5786031.1"/>
    <property type="molecule type" value="Genomic_DNA"/>
</dbReference>
<dbReference type="GO" id="GO:0009273">
    <property type="term" value="P:peptidoglycan-based cell wall biogenesis"/>
    <property type="evidence" value="ECO:0007669"/>
    <property type="project" value="TreeGrafter"/>
</dbReference>
<keyword evidence="1" id="KW-1133">Transmembrane helix</keyword>
<gene>
    <name evidence="2" type="ORF">H8N03_24040</name>
</gene>
<keyword evidence="1" id="KW-0472">Membrane</keyword>
<feature type="transmembrane region" description="Helical" evidence="1">
    <location>
        <begin position="164"/>
        <end position="184"/>
    </location>
</feature>
<sequence>MNAFLRSLTPSQQVGTLFIAVFGILVLTSVAAFLLTLRERRTPHDETRHAELEDFRQLLATSWGMVVVFWLAWASGETGATLLFAVISFFALREFMTLSPTRRGDHRSLVLAFFVVLPLQFWLVGTRHFDLFTVFIPVYVFLAIPVASALSGDPQRFLERNAKLQWGVMVCIYGMSHVPALFLLQFPRLNYEGKQAFLVFFVVMVVQTCMLVQHLVTRRLRPAPSLPGISSSFAWRTWSWGVLAGSLLGALLSFITPFKPVQALLAAFVACVAGSLGHLVMKALKRDRGVTTWGPQTRSTTGANGLLDRMDALCFGAPIFFHSVRWYFGA</sequence>
<keyword evidence="2" id="KW-0808">Transferase</keyword>
<organism evidence="2 3">
    <name type="scientific">Ramlibacter cellulosilyticus</name>
    <dbReference type="NCBI Taxonomy" id="2764187"/>
    <lineage>
        <taxon>Bacteria</taxon>
        <taxon>Pseudomonadati</taxon>
        <taxon>Pseudomonadota</taxon>
        <taxon>Betaproteobacteria</taxon>
        <taxon>Burkholderiales</taxon>
        <taxon>Comamonadaceae</taxon>
        <taxon>Ramlibacter</taxon>
    </lineage>
</organism>
<feature type="transmembrane region" description="Helical" evidence="1">
    <location>
        <begin position="79"/>
        <end position="96"/>
    </location>
</feature>
<keyword evidence="2" id="KW-0548">Nucleotidyltransferase</keyword>
<reference evidence="2" key="1">
    <citation type="submission" date="2020-08" db="EMBL/GenBank/DDBJ databases">
        <title>Ramlibacter sp. USB13 16S ribosomal RNA gene genome sequencing and assembly.</title>
        <authorList>
            <person name="Kang M."/>
        </authorList>
    </citation>
    <scope>NUCLEOTIDE SEQUENCE</scope>
    <source>
        <strain evidence="2">USB13</strain>
    </source>
</reference>
<dbReference type="GO" id="GO:0016779">
    <property type="term" value="F:nucleotidyltransferase activity"/>
    <property type="evidence" value="ECO:0007669"/>
    <property type="project" value="UniProtKB-KW"/>
</dbReference>
<keyword evidence="3" id="KW-1185">Reference proteome</keyword>
<comment type="caution">
    <text evidence="2">The sequence shown here is derived from an EMBL/GenBank/DDBJ whole genome shotgun (WGS) entry which is preliminary data.</text>
</comment>
<dbReference type="PANTHER" id="PTHR43535:SF1">
    <property type="entry name" value="PHOSPHATIDATE CYTIDYLYLTRANSFERASE"/>
    <property type="match status" value="1"/>
</dbReference>
<dbReference type="GO" id="GO:0005886">
    <property type="term" value="C:plasma membrane"/>
    <property type="evidence" value="ECO:0007669"/>
    <property type="project" value="TreeGrafter"/>
</dbReference>